<comment type="caution">
    <text evidence="6">The sequence shown here is derived from an EMBL/GenBank/DDBJ whole genome shotgun (WGS) entry which is preliminary data.</text>
</comment>
<evidence type="ECO:0000256" key="2">
    <source>
        <dbReference type="ARBA" id="ARBA00022723"/>
    </source>
</evidence>
<dbReference type="SMART" id="SM00849">
    <property type="entry name" value="Lactamase_B"/>
    <property type="match status" value="1"/>
</dbReference>
<dbReference type="GO" id="GO:0016787">
    <property type="term" value="F:hydrolase activity"/>
    <property type="evidence" value="ECO:0007669"/>
    <property type="project" value="UniProtKB-KW"/>
</dbReference>
<proteinExistence type="predicted"/>
<comment type="cofactor">
    <cofactor evidence="1">
        <name>Zn(2+)</name>
        <dbReference type="ChEBI" id="CHEBI:29105"/>
    </cofactor>
</comment>
<keyword evidence="3 6" id="KW-0378">Hydrolase</keyword>
<dbReference type="SUPFAM" id="SSF56281">
    <property type="entry name" value="Metallo-hydrolase/oxidoreductase"/>
    <property type="match status" value="1"/>
</dbReference>
<dbReference type="AlphaFoldDB" id="A0A533Q6C5"/>
<dbReference type="Gene3D" id="3.60.15.10">
    <property type="entry name" value="Ribonuclease Z/Hydroxyacylglutathione hydrolase-like"/>
    <property type="match status" value="1"/>
</dbReference>
<evidence type="ECO:0000256" key="3">
    <source>
        <dbReference type="ARBA" id="ARBA00022801"/>
    </source>
</evidence>
<dbReference type="Pfam" id="PF00753">
    <property type="entry name" value="Lactamase_B"/>
    <property type="match status" value="1"/>
</dbReference>
<keyword evidence="4" id="KW-0862">Zinc</keyword>
<dbReference type="EMBL" id="SULG01000127">
    <property type="protein sequence ID" value="TLD40148.1"/>
    <property type="molecule type" value="Genomic_DNA"/>
</dbReference>
<name>A0A533Q6C5_9BACT</name>
<evidence type="ECO:0000256" key="4">
    <source>
        <dbReference type="ARBA" id="ARBA00022833"/>
    </source>
</evidence>
<dbReference type="PANTHER" id="PTHR46233:SF3">
    <property type="entry name" value="HYDROXYACYLGLUTATHIONE HYDROLASE GLOC"/>
    <property type="match status" value="1"/>
</dbReference>
<reference evidence="6 7" key="1">
    <citation type="submission" date="2019-04" db="EMBL/GenBank/DDBJ databases">
        <title>Genome of a novel bacterium Candidatus Jettenia ecosi reconstructed from metagenome of an anammox bioreactor.</title>
        <authorList>
            <person name="Mardanov A.V."/>
            <person name="Beletsky A.V."/>
            <person name="Ravin N.V."/>
            <person name="Botchkova E.A."/>
            <person name="Litti Y.V."/>
            <person name="Nozhevnikova A.N."/>
        </authorList>
    </citation>
    <scope>NUCLEOTIDE SEQUENCE [LARGE SCALE GENOMIC DNA]</scope>
    <source>
        <strain evidence="6">J2</strain>
    </source>
</reference>
<keyword evidence="2" id="KW-0479">Metal-binding</keyword>
<dbReference type="InterPro" id="IPR051453">
    <property type="entry name" value="MBL_Glyoxalase_II"/>
</dbReference>
<evidence type="ECO:0000313" key="7">
    <source>
        <dbReference type="Proteomes" id="UP000319783"/>
    </source>
</evidence>
<dbReference type="InterPro" id="IPR001279">
    <property type="entry name" value="Metallo-B-lactamas"/>
</dbReference>
<evidence type="ECO:0000259" key="5">
    <source>
        <dbReference type="SMART" id="SM00849"/>
    </source>
</evidence>
<sequence>MKLQNIIFETLAVGPLEVNCYIIGSKKDHNAIVIDAGGNPEEILNFLKKHNLTLQYILNTHAHFDHVGGVRSLQDSTGAKFLLHSEDIPLLNYLDDQTNTFGMPSIPLPKVDRPLVDNEEIPLGDEILRVIHTPGHSPGSVCFLIDNAVFVGDTLFAGSIGRADLYGGSYVKIINSIKTCLFTLGDSVIVYPGHGLPTTIGEEKQHNPFFS</sequence>
<organism evidence="6 7">
    <name type="scientific">Candidatus Jettenia ecosi</name>
    <dbReference type="NCBI Taxonomy" id="2494326"/>
    <lineage>
        <taxon>Bacteria</taxon>
        <taxon>Pseudomonadati</taxon>
        <taxon>Planctomycetota</taxon>
        <taxon>Candidatus Brocadiia</taxon>
        <taxon>Candidatus Brocadiales</taxon>
        <taxon>Candidatus Brocadiaceae</taxon>
        <taxon>Candidatus Jettenia</taxon>
    </lineage>
</organism>
<dbReference type="CDD" id="cd06262">
    <property type="entry name" value="metallo-hydrolase-like_MBL-fold"/>
    <property type="match status" value="1"/>
</dbReference>
<evidence type="ECO:0000313" key="6">
    <source>
        <dbReference type="EMBL" id="TLD40148.1"/>
    </source>
</evidence>
<dbReference type="GO" id="GO:0046872">
    <property type="term" value="F:metal ion binding"/>
    <property type="evidence" value="ECO:0007669"/>
    <property type="project" value="UniProtKB-KW"/>
</dbReference>
<protein>
    <submittedName>
        <fullName evidence="6">Hydroxyacylglutathione hydrolase</fullName>
    </submittedName>
</protein>
<dbReference type="Proteomes" id="UP000319783">
    <property type="component" value="Unassembled WGS sequence"/>
</dbReference>
<feature type="domain" description="Metallo-beta-lactamase" evidence="5">
    <location>
        <begin position="17"/>
        <end position="194"/>
    </location>
</feature>
<gene>
    <name evidence="6" type="ORF">JETT_3593</name>
</gene>
<evidence type="ECO:0000256" key="1">
    <source>
        <dbReference type="ARBA" id="ARBA00001947"/>
    </source>
</evidence>
<dbReference type="InterPro" id="IPR036866">
    <property type="entry name" value="RibonucZ/Hydroxyglut_hydro"/>
</dbReference>
<accession>A0A533Q6C5</accession>
<dbReference type="PANTHER" id="PTHR46233">
    <property type="entry name" value="HYDROXYACYLGLUTATHIONE HYDROLASE GLOC"/>
    <property type="match status" value="1"/>
</dbReference>